<evidence type="ECO:0000256" key="8">
    <source>
        <dbReference type="ARBA" id="ARBA00024867"/>
    </source>
</evidence>
<dbReference type="InterPro" id="IPR001638">
    <property type="entry name" value="Solute-binding_3/MltF_N"/>
</dbReference>
<dbReference type="InterPro" id="IPR005467">
    <property type="entry name" value="His_kinase_dom"/>
</dbReference>
<comment type="function">
    <text evidence="8">May play the central regulatory role in sporulation. It may be an element of the effector pathway responsible for the activation of sporulation genes in response to nutritional stress. Spo0A may act in concert with spo0H (a sigma factor) to control the expression of some genes that are critical to the sporulation process.</text>
</comment>
<name>A0A3E3I855_9FIRM</name>
<dbReference type="PROSITE" id="PS50110">
    <property type="entry name" value="RESPONSE_REGULATORY"/>
    <property type="match status" value="1"/>
</dbReference>
<feature type="modified residue" description="4-aspartylphosphate" evidence="10">
    <location>
        <position position="854"/>
    </location>
</feature>
<feature type="signal peptide" evidence="12">
    <location>
        <begin position="1"/>
        <end position="25"/>
    </location>
</feature>
<dbReference type="EC" id="2.7.13.3" evidence="3"/>
<evidence type="ECO:0000256" key="6">
    <source>
        <dbReference type="ARBA" id="ARBA00022777"/>
    </source>
</evidence>
<dbReference type="FunFam" id="3.30.565.10:FF:000010">
    <property type="entry name" value="Sensor histidine kinase RcsC"/>
    <property type="match status" value="1"/>
</dbReference>
<evidence type="ECO:0000256" key="12">
    <source>
        <dbReference type="SAM" id="SignalP"/>
    </source>
</evidence>
<dbReference type="SUPFAM" id="SSF52172">
    <property type="entry name" value="CheY-like"/>
    <property type="match status" value="1"/>
</dbReference>
<evidence type="ECO:0000256" key="5">
    <source>
        <dbReference type="ARBA" id="ARBA00022553"/>
    </source>
</evidence>
<evidence type="ECO:0000256" key="2">
    <source>
        <dbReference type="ARBA" id="ARBA00006402"/>
    </source>
</evidence>
<dbReference type="InterPro" id="IPR036097">
    <property type="entry name" value="HisK_dim/P_sf"/>
</dbReference>
<dbReference type="InterPro" id="IPR011006">
    <property type="entry name" value="CheY-like_superfamily"/>
</dbReference>
<comment type="catalytic activity">
    <reaction evidence="1">
        <text>ATP + protein L-histidine = ADP + protein N-phospho-L-histidine.</text>
        <dbReference type="EC" id="2.7.13.3"/>
    </reaction>
</comment>
<evidence type="ECO:0000256" key="4">
    <source>
        <dbReference type="ARBA" id="ARBA00018672"/>
    </source>
</evidence>
<dbReference type="Gene3D" id="1.10.287.130">
    <property type="match status" value="1"/>
</dbReference>
<feature type="domain" description="Response regulatory" evidence="14">
    <location>
        <begin position="802"/>
        <end position="923"/>
    </location>
</feature>
<evidence type="ECO:0000313" key="16">
    <source>
        <dbReference type="Proteomes" id="UP000260812"/>
    </source>
</evidence>
<keyword evidence="12" id="KW-0732">Signal</keyword>
<keyword evidence="6" id="KW-0808">Transferase</keyword>
<evidence type="ECO:0000256" key="1">
    <source>
        <dbReference type="ARBA" id="ARBA00000085"/>
    </source>
</evidence>
<dbReference type="AlphaFoldDB" id="A0A3E3I855"/>
<evidence type="ECO:0000313" key="15">
    <source>
        <dbReference type="EMBL" id="RGE62639.1"/>
    </source>
</evidence>
<dbReference type="Gene3D" id="3.40.50.2300">
    <property type="match status" value="1"/>
</dbReference>
<dbReference type="CDD" id="cd17546">
    <property type="entry name" value="REC_hyHK_CKI1_RcsC-like"/>
    <property type="match status" value="1"/>
</dbReference>
<gene>
    <name evidence="15" type="ORF">DXC51_07205</name>
</gene>
<dbReference type="Pfam" id="PF00072">
    <property type="entry name" value="Response_reg"/>
    <property type="match status" value="1"/>
</dbReference>
<dbReference type="GO" id="GO:0000155">
    <property type="term" value="F:phosphorelay sensor kinase activity"/>
    <property type="evidence" value="ECO:0007669"/>
    <property type="project" value="InterPro"/>
</dbReference>
<dbReference type="InterPro" id="IPR003661">
    <property type="entry name" value="HisK_dim/P_dom"/>
</dbReference>
<dbReference type="Pfam" id="PF00512">
    <property type="entry name" value="HisKA"/>
    <property type="match status" value="1"/>
</dbReference>
<dbReference type="Gene3D" id="3.30.565.10">
    <property type="entry name" value="Histidine kinase-like ATPase, C-terminal domain"/>
    <property type="match status" value="1"/>
</dbReference>
<dbReference type="Pfam" id="PF02518">
    <property type="entry name" value="HATPase_c"/>
    <property type="match status" value="1"/>
</dbReference>
<keyword evidence="6" id="KW-0418">Kinase</keyword>
<dbReference type="EMBL" id="QVLV01000004">
    <property type="protein sequence ID" value="RGE62639.1"/>
    <property type="molecule type" value="Genomic_DNA"/>
</dbReference>
<dbReference type="InterPro" id="IPR001789">
    <property type="entry name" value="Sig_transdc_resp-reg_receiver"/>
</dbReference>
<dbReference type="Proteomes" id="UP000260812">
    <property type="component" value="Unassembled WGS sequence"/>
</dbReference>
<dbReference type="CDD" id="cd16922">
    <property type="entry name" value="HATPase_EvgS-ArcB-TorS-like"/>
    <property type="match status" value="1"/>
</dbReference>
<organism evidence="15 16">
    <name type="scientific">Eisenbergiella massiliensis</name>
    <dbReference type="NCBI Taxonomy" id="1720294"/>
    <lineage>
        <taxon>Bacteria</taxon>
        <taxon>Bacillati</taxon>
        <taxon>Bacillota</taxon>
        <taxon>Clostridia</taxon>
        <taxon>Lachnospirales</taxon>
        <taxon>Lachnospiraceae</taxon>
        <taxon>Eisenbergiella</taxon>
    </lineage>
</organism>
<dbReference type="Gene3D" id="3.40.190.10">
    <property type="entry name" value="Periplasmic binding protein-like II"/>
    <property type="match status" value="4"/>
</dbReference>
<evidence type="ECO:0000256" key="10">
    <source>
        <dbReference type="PROSITE-ProRule" id="PRU00169"/>
    </source>
</evidence>
<feature type="transmembrane region" description="Helical" evidence="11">
    <location>
        <begin position="507"/>
        <end position="527"/>
    </location>
</feature>
<evidence type="ECO:0000256" key="11">
    <source>
        <dbReference type="SAM" id="Phobius"/>
    </source>
</evidence>
<dbReference type="PANTHER" id="PTHR45339:SF1">
    <property type="entry name" value="HYBRID SIGNAL TRANSDUCTION HISTIDINE KINASE J"/>
    <property type="match status" value="1"/>
</dbReference>
<evidence type="ECO:0000256" key="9">
    <source>
        <dbReference type="ARBA" id="ARBA00074306"/>
    </source>
</evidence>
<dbReference type="InterPro" id="IPR004358">
    <property type="entry name" value="Sig_transdc_His_kin-like_C"/>
</dbReference>
<evidence type="ECO:0000256" key="3">
    <source>
        <dbReference type="ARBA" id="ARBA00012438"/>
    </source>
</evidence>
<keyword evidence="5 10" id="KW-0597">Phosphoprotein</keyword>
<dbReference type="SUPFAM" id="SSF53850">
    <property type="entry name" value="Periplasmic binding protein-like II"/>
    <property type="match status" value="2"/>
</dbReference>
<dbReference type="SMART" id="SM00387">
    <property type="entry name" value="HATPase_c"/>
    <property type="match status" value="1"/>
</dbReference>
<keyword evidence="7" id="KW-0902">Two-component regulatory system</keyword>
<keyword evidence="11" id="KW-0472">Membrane</keyword>
<dbReference type="PROSITE" id="PS50109">
    <property type="entry name" value="HIS_KIN"/>
    <property type="match status" value="1"/>
</dbReference>
<dbReference type="PANTHER" id="PTHR45339">
    <property type="entry name" value="HYBRID SIGNAL TRANSDUCTION HISTIDINE KINASE J"/>
    <property type="match status" value="1"/>
</dbReference>
<reference evidence="15" key="1">
    <citation type="submission" date="2018-08" db="EMBL/GenBank/DDBJ databases">
        <title>A genome reference for cultivated species of the human gut microbiota.</title>
        <authorList>
            <person name="Zou Y."/>
            <person name="Xue W."/>
            <person name="Luo G."/>
        </authorList>
    </citation>
    <scope>NUCLEOTIDE SEQUENCE [LARGE SCALE GENOMIC DNA]</scope>
    <source>
        <strain evidence="15">TF05-5AC</strain>
    </source>
</reference>
<evidence type="ECO:0000259" key="14">
    <source>
        <dbReference type="PROSITE" id="PS50110"/>
    </source>
</evidence>
<dbReference type="CDD" id="cd00082">
    <property type="entry name" value="HisKA"/>
    <property type="match status" value="1"/>
</dbReference>
<sequence length="929" mass="102760">MKGMKRWISVLLAMSVLMLCIPSRAAGKTPRVVRVAFPQVKGLTETAEDGTRYGMVVDYLNEIAKYTGWEYEYIDTESQTMVDDFLDGKFELMGGTYYAEGFEAFFAYPDYNTGYSKSILLARQEDRSIRTNNLESLNGKTIGVYENAKENIRRLKEFLAFNGFHCTLKYYSSESFTDGNLYARLENGEVDLLQGNSTEGGDQFRVAAAYDSQPFYLVTNIGNQEVLDGLNMALEKITDANPSFGAERYAAHYPDRMSASVQLTEGELAYIKEKGHVTVAVLKNWHPLFCADETDDSHNGLVPDLLREVSAYSGLEFSYIYANTYMQAIQMVKRGDVDMLGFFLGTEADAADMGLALTAPYVNMNNIIIRNKASSYPGENLVCAIVEGQRLPGDIHAAKVVAYPGVREALSAVNRGEADIIYGLSARMERDIQTYQFVNLVPVTIVNDSDDLNFALMRPADPDLLTILNKALGSLSTDQKTELLNRNMVSMGAGNLSIIDIMNANPLLFILILSLFLAAVMTAVLLVNRSHTKAVIMENNLEKAEAESRAKGDFLSRMSHEIRTPMNAVMGLTDLTLMKNNMPEDVRENLIKIQSSSRYLRDLINDILDMNRLDSGMLSIAREPFSLGQLLDELQGMMENEAKRRGLSYTLEQDITHNDLTGDVIRLRQVLTNLLSNAFKFTEPGGSVCLRVIEKGSSDAGAEYSFRVSDTGVGVSEEDQKRIFSSFEQVGTNYSRSQGTGLGLAISSSIVELMDGRLKVKSKPGCGSEFYFTITLPYGAPVAAAKESRESLAKSGLLRGIRVLLAEDNDLNAEIIMQLLETQEAEVIRCENGRLAAEQFENSEVNAIRVILMDIQMPEMNGYEATRAIRGMDRPDAKTIPIIAMTANAFAEDVRAAADAGMNAHLSKPLDVEKMWSTLRGVLEGGAQE</sequence>
<evidence type="ECO:0000259" key="13">
    <source>
        <dbReference type="PROSITE" id="PS50109"/>
    </source>
</evidence>
<feature type="domain" description="Histidine kinase" evidence="13">
    <location>
        <begin position="557"/>
        <end position="778"/>
    </location>
</feature>
<comment type="caution">
    <text evidence="15">The sequence shown here is derived from an EMBL/GenBank/DDBJ whole genome shotgun (WGS) entry which is preliminary data.</text>
</comment>
<keyword evidence="16" id="KW-1185">Reference proteome</keyword>
<accession>A0A3E3I855</accession>
<evidence type="ECO:0000256" key="7">
    <source>
        <dbReference type="ARBA" id="ARBA00023012"/>
    </source>
</evidence>
<dbReference type="Pfam" id="PF00497">
    <property type="entry name" value="SBP_bac_3"/>
    <property type="match status" value="2"/>
</dbReference>
<dbReference type="InterPro" id="IPR003594">
    <property type="entry name" value="HATPase_dom"/>
</dbReference>
<dbReference type="CDD" id="cd01007">
    <property type="entry name" value="PBP2_BvgS_HisK_like"/>
    <property type="match status" value="1"/>
</dbReference>
<dbReference type="SUPFAM" id="SSF55874">
    <property type="entry name" value="ATPase domain of HSP90 chaperone/DNA topoisomerase II/histidine kinase"/>
    <property type="match status" value="1"/>
</dbReference>
<keyword evidence="11" id="KW-0812">Transmembrane</keyword>
<keyword evidence="11" id="KW-1133">Transmembrane helix</keyword>
<feature type="chain" id="PRO_5017778469" description="Circadian input-output histidine kinase CikA" evidence="12">
    <location>
        <begin position="26"/>
        <end position="929"/>
    </location>
</feature>
<protein>
    <recommendedName>
        <fullName evidence="9">Circadian input-output histidine kinase CikA</fullName>
        <ecNumber evidence="3">2.7.13.3</ecNumber>
    </recommendedName>
    <alternativeName>
        <fullName evidence="4">Stage 0 sporulation protein A homolog</fullName>
    </alternativeName>
</protein>
<dbReference type="SUPFAM" id="SSF47384">
    <property type="entry name" value="Homodimeric domain of signal transducing histidine kinase"/>
    <property type="match status" value="1"/>
</dbReference>
<proteinExistence type="inferred from homology"/>
<dbReference type="InterPro" id="IPR036890">
    <property type="entry name" value="HATPase_C_sf"/>
</dbReference>
<dbReference type="SMART" id="SM00448">
    <property type="entry name" value="REC"/>
    <property type="match status" value="1"/>
</dbReference>
<dbReference type="SMART" id="SM00388">
    <property type="entry name" value="HisKA"/>
    <property type="match status" value="1"/>
</dbReference>
<comment type="similarity">
    <text evidence="2">In the N-terminal section; belongs to the phytochrome family.</text>
</comment>
<dbReference type="PRINTS" id="PR00344">
    <property type="entry name" value="BCTRLSENSOR"/>
</dbReference>